<dbReference type="AlphaFoldDB" id="A0A0F5FDU5"/>
<feature type="transmembrane region" description="Helical" evidence="7">
    <location>
        <begin position="12"/>
        <end position="32"/>
    </location>
</feature>
<feature type="transmembrane region" description="Helical" evidence="7">
    <location>
        <begin position="300"/>
        <end position="323"/>
    </location>
</feature>
<feature type="transmembrane region" description="Helical" evidence="7">
    <location>
        <begin position="112"/>
        <end position="138"/>
    </location>
</feature>
<feature type="domain" description="ABC transmembrane type-1" evidence="8">
    <location>
        <begin position="110"/>
        <end position="323"/>
    </location>
</feature>
<comment type="subcellular location">
    <subcellularLocation>
        <location evidence="1 7">Cell membrane</location>
        <topology evidence="1 7">Multi-pass membrane protein</topology>
    </subcellularLocation>
</comment>
<name>A0A0F5FDU5_9HYPH</name>
<accession>A0A0F5FDU5</accession>
<feature type="transmembrane region" description="Helical" evidence="7">
    <location>
        <begin position="197"/>
        <end position="217"/>
    </location>
</feature>
<keyword evidence="6 7" id="KW-0472">Membrane</keyword>
<feature type="transmembrane region" description="Helical" evidence="7">
    <location>
        <begin position="254"/>
        <end position="280"/>
    </location>
</feature>
<evidence type="ECO:0000259" key="8">
    <source>
        <dbReference type="PROSITE" id="PS50928"/>
    </source>
</evidence>
<dbReference type="EMBL" id="JZEX01000179">
    <property type="protein sequence ID" value="KKB07064.1"/>
    <property type="molecule type" value="Genomic_DNA"/>
</dbReference>
<dbReference type="Pfam" id="PF00528">
    <property type="entry name" value="BPD_transp_1"/>
    <property type="match status" value="1"/>
</dbReference>
<dbReference type="PATRIC" id="fig|443610.3.peg.2250"/>
<evidence type="ECO:0000313" key="9">
    <source>
        <dbReference type="EMBL" id="KKB07064.1"/>
    </source>
</evidence>
<dbReference type="GO" id="GO:0005886">
    <property type="term" value="C:plasma membrane"/>
    <property type="evidence" value="ECO:0007669"/>
    <property type="project" value="UniProtKB-SubCell"/>
</dbReference>
<dbReference type="InterPro" id="IPR035906">
    <property type="entry name" value="MetI-like_sf"/>
</dbReference>
<evidence type="ECO:0000256" key="6">
    <source>
        <dbReference type="ARBA" id="ARBA00023136"/>
    </source>
</evidence>
<dbReference type="GO" id="GO:0055085">
    <property type="term" value="P:transmembrane transport"/>
    <property type="evidence" value="ECO:0007669"/>
    <property type="project" value="InterPro"/>
</dbReference>
<feature type="transmembrane region" description="Helical" evidence="7">
    <location>
        <begin position="159"/>
        <end position="177"/>
    </location>
</feature>
<keyword evidence="2 7" id="KW-0813">Transport</keyword>
<gene>
    <name evidence="9" type="ORF">VE25_19655</name>
</gene>
<dbReference type="Proteomes" id="UP000033632">
    <property type="component" value="Unassembled WGS sequence"/>
</dbReference>
<dbReference type="SUPFAM" id="SSF161098">
    <property type="entry name" value="MetI-like"/>
    <property type="match status" value="1"/>
</dbReference>
<comment type="similarity">
    <text evidence="7">Belongs to the binding-protein-dependent transport system permease family.</text>
</comment>
<evidence type="ECO:0000256" key="3">
    <source>
        <dbReference type="ARBA" id="ARBA00022475"/>
    </source>
</evidence>
<keyword evidence="10" id="KW-1185">Reference proteome</keyword>
<proteinExistence type="inferred from homology"/>
<organism evidence="9 10">
    <name type="scientific">Devosia geojensis</name>
    <dbReference type="NCBI Taxonomy" id="443610"/>
    <lineage>
        <taxon>Bacteria</taxon>
        <taxon>Pseudomonadati</taxon>
        <taxon>Pseudomonadota</taxon>
        <taxon>Alphaproteobacteria</taxon>
        <taxon>Hyphomicrobiales</taxon>
        <taxon>Devosiaceae</taxon>
        <taxon>Devosia</taxon>
    </lineage>
</organism>
<comment type="caution">
    <text evidence="9">The sequence shown here is derived from an EMBL/GenBank/DDBJ whole genome shotgun (WGS) entry which is preliminary data.</text>
</comment>
<dbReference type="PANTHER" id="PTHR43163">
    <property type="entry name" value="DIPEPTIDE TRANSPORT SYSTEM PERMEASE PROTEIN DPPB-RELATED"/>
    <property type="match status" value="1"/>
</dbReference>
<keyword evidence="5 7" id="KW-1133">Transmembrane helix</keyword>
<dbReference type="CDD" id="cd06261">
    <property type="entry name" value="TM_PBP2"/>
    <property type="match status" value="1"/>
</dbReference>
<keyword evidence="4 7" id="KW-0812">Transmembrane</keyword>
<evidence type="ECO:0000256" key="5">
    <source>
        <dbReference type="ARBA" id="ARBA00022989"/>
    </source>
</evidence>
<reference evidence="9 10" key="1">
    <citation type="submission" date="2015-03" db="EMBL/GenBank/DDBJ databases">
        <authorList>
            <person name="Hassan Y.I."/>
            <person name="Lepp D."/>
            <person name="Li X.-Z."/>
            <person name="Zhou T."/>
        </authorList>
    </citation>
    <scope>NUCLEOTIDE SEQUENCE [LARGE SCALE GENOMIC DNA]</scope>
    <source>
        <strain evidence="9 10">BD-c194</strain>
    </source>
</reference>
<keyword evidence="3" id="KW-1003">Cell membrane</keyword>
<evidence type="ECO:0000256" key="7">
    <source>
        <dbReference type="RuleBase" id="RU363032"/>
    </source>
</evidence>
<dbReference type="OrthoDB" id="9778910at2"/>
<sequence length="333" mass="36754">MGVMRYVAKRLGLYLAVLFIGLTITFLLPRLMPINPVDGYIGQIQSRANGSISAEAIAELRVNLEQLYGLEGDLFTQYLAYLKRVVLNFDFGPSFTYYPQPVSAMILNALPWTLGLLLMSTFIAWVMGNMVGLVAGYFHRKKAASVLEFVGILLYPIPYYILAVTVLLLLAYVFPIFPLSATFPVGQMTPEKFGMIIYNSLLPGITLVLAGFGWNILSMKALAVATTEEPYVTYARLKGASNWMRMTRYVFRNALLPQVTALALSLGMVFNGALLTEMIFSYPGIGLVMRTAATGGDYNVLYGAITLSIIAVATAGLVIDLIYPLLDPRIRHR</sequence>
<evidence type="ECO:0000256" key="1">
    <source>
        <dbReference type="ARBA" id="ARBA00004651"/>
    </source>
</evidence>
<dbReference type="PANTHER" id="PTHR43163:SF6">
    <property type="entry name" value="DIPEPTIDE TRANSPORT SYSTEM PERMEASE PROTEIN DPPB-RELATED"/>
    <property type="match status" value="1"/>
</dbReference>
<dbReference type="RefSeq" id="WP_046110369.1">
    <property type="nucleotide sequence ID" value="NZ_JZEX01000179.1"/>
</dbReference>
<evidence type="ECO:0000313" key="10">
    <source>
        <dbReference type="Proteomes" id="UP000033632"/>
    </source>
</evidence>
<dbReference type="InterPro" id="IPR000515">
    <property type="entry name" value="MetI-like"/>
</dbReference>
<dbReference type="PROSITE" id="PS50928">
    <property type="entry name" value="ABC_TM1"/>
    <property type="match status" value="1"/>
</dbReference>
<protein>
    <recommendedName>
        <fullName evidence="8">ABC transmembrane type-1 domain-containing protein</fullName>
    </recommendedName>
</protein>
<dbReference type="Gene3D" id="1.10.3720.10">
    <property type="entry name" value="MetI-like"/>
    <property type="match status" value="1"/>
</dbReference>
<evidence type="ECO:0000256" key="4">
    <source>
        <dbReference type="ARBA" id="ARBA00022692"/>
    </source>
</evidence>
<dbReference type="STRING" id="443610.VE25_19655"/>
<evidence type="ECO:0000256" key="2">
    <source>
        <dbReference type="ARBA" id="ARBA00022448"/>
    </source>
</evidence>